<feature type="compositionally biased region" description="Low complexity" evidence="1">
    <location>
        <begin position="240"/>
        <end position="254"/>
    </location>
</feature>
<proteinExistence type="predicted"/>
<protein>
    <submittedName>
        <fullName evidence="3">Uncharacterized protein</fullName>
    </submittedName>
</protein>
<keyword evidence="2" id="KW-1133">Transmembrane helix</keyword>
<dbReference type="Proteomes" id="UP000886842">
    <property type="component" value="Unassembled WGS sequence"/>
</dbReference>
<dbReference type="AlphaFoldDB" id="A0A9D1GW36"/>
<feature type="compositionally biased region" description="Basic and acidic residues" evidence="1">
    <location>
        <begin position="428"/>
        <end position="444"/>
    </location>
</feature>
<gene>
    <name evidence="3" type="ORF">IAA98_04515</name>
</gene>
<feature type="compositionally biased region" description="Low complexity" evidence="1">
    <location>
        <begin position="158"/>
        <end position="189"/>
    </location>
</feature>
<evidence type="ECO:0000256" key="1">
    <source>
        <dbReference type="SAM" id="MobiDB-lite"/>
    </source>
</evidence>
<feature type="region of interest" description="Disordered" evidence="1">
    <location>
        <begin position="45"/>
        <end position="64"/>
    </location>
</feature>
<reference evidence="3" key="2">
    <citation type="journal article" date="2021" name="PeerJ">
        <title>Extensive microbial diversity within the chicken gut microbiome revealed by metagenomics and culture.</title>
        <authorList>
            <person name="Gilroy R."/>
            <person name="Ravi A."/>
            <person name="Getino M."/>
            <person name="Pursley I."/>
            <person name="Horton D.L."/>
            <person name="Alikhan N.F."/>
            <person name="Baker D."/>
            <person name="Gharbi K."/>
            <person name="Hall N."/>
            <person name="Watson M."/>
            <person name="Adriaenssens E.M."/>
            <person name="Foster-Nyarko E."/>
            <person name="Jarju S."/>
            <person name="Secka A."/>
            <person name="Antonio M."/>
            <person name="Oren A."/>
            <person name="Chaudhuri R.R."/>
            <person name="La Ragione R."/>
            <person name="Hildebrand F."/>
            <person name="Pallen M.J."/>
        </authorList>
    </citation>
    <scope>NUCLEOTIDE SEQUENCE</scope>
    <source>
        <strain evidence="3">ChiGjej1B1-24693</strain>
    </source>
</reference>
<organism evidence="3 4">
    <name type="scientific">Candidatus Avipropionibacterium avicola</name>
    <dbReference type="NCBI Taxonomy" id="2840701"/>
    <lineage>
        <taxon>Bacteria</taxon>
        <taxon>Bacillati</taxon>
        <taxon>Actinomycetota</taxon>
        <taxon>Actinomycetes</taxon>
        <taxon>Propionibacteriales</taxon>
        <taxon>Propionibacteriaceae</taxon>
        <taxon>Propionibacteriaceae incertae sedis</taxon>
        <taxon>Candidatus Avipropionibacterium</taxon>
    </lineage>
</organism>
<dbReference type="EMBL" id="DVLP01000135">
    <property type="protein sequence ID" value="HIT74828.1"/>
    <property type="molecule type" value="Genomic_DNA"/>
</dbReference>
<evidence type="ECO:0000256" key="2">
    <source>
        <dbReference type="SAM" id="Phobius"/>
    </source>
</evidence>
<feature type="compositionally biased region" description="Low complexity" evidence="1">
    <location>
        <begin position="104"/>
        <end position="125"/>
    </location>
</feature>
<name>A0A9D1GW36_9ACTN</name>
<keyword evidence="2" id="KW-0812">Transmembrane</keyword>
<feature type="transmembrane region" description="Helical" evidence="2">
    <location>
        <begin position="82"/>
        <end position="103"/>
    </location>
</feature>
<feature type="compositionally biased region" description="Basic and acidic residues" evidence="1">
    <location>
        <begin position="207"/>
        <end position="221"/>
    </location>
</feature>
<keyword evidence="2" id="KW-0472">Membrane</keyword>
<feature type="region of interest" description="Disordered" evidence="1">
    <location>
        <begin position="104"/>
        <end position="444"/>
    </location>
</feature>
<evidence type="ECO:0000313" key="3">
    <source>
        <dbReference type="EMBL" id="HIT74828.1"/>
    </source>
</evidence>
<comment type="caution">
    <text evidence="3">The sequence shown here is derived from an EMBL/GenBank/DDBJ whole genome shotgun (WGS) entry which is preliminary data.</text>
</comment>
<evidence type="ECO:0000313" key="4">
    <source>
        <dbReference type="Proteomes" id="UP000886842"/>
    </source>
</evidence>
<sequence>MVGKDPLRRLTPAGRVAARALLLLIGAACALMIMVGTAMAPAPAWADDPTTPPPSAGSPEPTDVEDLELDEDQAGAARTGTWIALGGAAALAILAGVIVVLAGPGSRPSTSSSEDSAASSEPAEGTSASGTSPEPVEGSLDSLLSGDPAEEESPPSEPATSPEPATTSPEPVEGPSSTPTSPEPVEGSTALEGHEPDEPVVAIPLDSDPHAEESPFARPRIEPLLGTRLFRDEPEEPDVVEAAVTATPSSGATPAAPPTPNRADDLDADDFAPVAPQPSASQQPSHGPRDDHSAQETAVRPGAAVPSVDAPMRAAPPRFVPGAPFVAKEYEPPPRPARALLPEGADLDDFDLEHPDQPEEPEDDWYRNHGGRRAAPSYEDPYRHLFRPSRALSLPEDAVIDEAPVEGSPEDILPGDTAGVDDGPNGPDHPDDDPPIRPRRAMTD</sequence>
<accession>A0A9D1GW36</accession>
<feature type="compositionally biased region" description="Low complexity" evidence="1">
    <location>
        <begin position="272"/>
        <end position="285"/>
    </location>
</feature>
<reference evidence="3" key="1">
    <citation type="submission" date="2020-10" db="EMBL/GenBank/DDBJ databases">
        <authorList>
            <person name="Gilroy R."/>
        </authorList>
    </citation>
    <scope>NUCLEOTIDE SEQUENCE</scope>
    <source>
        <strain evidence="3">ChiGjej1B1-24693</strain>
    </source>
</reference>